<proteinExistence type="predicted"/>
<name>A0A9D2JW70_9BACT</name>
<feature type="binding site" evidence="1">
    <location>
        <position position="179"/>
    </location>
    <ligand>
        <name>Zn(2+)</name>
        <dbReference type="ChEBI" id="CHEBI:29105"/>
    </ligand>
</feature>
<evidence type="ECO:0000313" key="2">
    <source>
        <dbReference type="EMBL" id="HIZ69875.1"/>
    </source>
</evidence>
<feature type="binding site" evidence="1">
    <location>
        <position position="9"/>
    </location>
    <ligand>
        <name>Zn(2+)</name>
        <dbReference type="ChEBI" id="CHEBI:29105"/>
    </ligand>
</feature>
<dbReference type="InterPro" id="IPR005019">
    <property type="entry name" value="Adenine_glyco"/>
</dbReference>
<dbReference type="Pfam" id="PF03352">
    <property type="entry name" value="Adenine_glyco"/>
    <property type="match status" value="1"/>
</dbReference>
<feature type="binding site" evidence="1">
    <location>
        <position position="175"/>
    </location>
    <ligand>
        <name>Zn(2+)</name>
        <dbReference type="ChEBI" id="CHEBI:29105"/>
    </ligand>
</feature>
<dbReference type="GO" id="GO:0006284">
    <property type="term" value="P:base-excision repair"/>
    <property type="evidence" value="ECO:0007669"/>
    <property type="project" value="InterPro"/>
</dbReference>
<dbReference type="Gene3D" id="1.10.340.30">
    <property type="entry name" value="Hypothetical protein, domain 2"/>
    <property type="match status" value="1"/>
</dbReference>
<protein>
    <submittedName>
        <fullName evidence="2">DNA-3-methyladenine glycosylase I</fullName>
    </submittedName>
</protein>
<dbReference type="Proteomes" id="UP000824055">
    <property type="component" value="Unassembled WGS sequence"/>
</dbReference>
<feature type="binding site" evidence="1">
    <location>
        <position position="23"/>
    </location>
    <ligand>
        <name>Zn(2+)</name>
        <dbReference type="ChEBI" id="CHEBI:29105"/>
    </ligand>
</feature>
<reference evidence="2" key="1">
    <citation type="journal article" date="2021" name="PeerJ">
        <title>Extensive microbial diversity within the chicken gut microbiome revealed by metagenomics and culture.</title>
        <authorList>
            <person name="Gilroy R."/>
            <person name="Ravi A."/>
            <person name="Getino M."/>
            <person name="Pursley I."/>
            <person name="Horton D.L."/>
            <person name="Alikhan N.F."/>
            <person name="Baker D."/>
            <person name="Gharbi K."/>
            <person name="Hall N."/>
            <person name="Watson M."/>
            <person name="Adriaenssens E.M."/>
            <person name="Foster-Nyarko E."/>
            <person name="Jarju S."/>
            <person name="Secka A."/>
            <person name="Antonio M."/>
            <person name="Oren A."/>
            <person name="Chaudhuri R.R."/>
            <person name="La Ragione R."/>
            <person name="Hildebrand F."/>
            <person name="Pallen M.J."/>
        </authorList>
    </citation>
    <scope>NUCLEOTIDE SEQUENCE</scope>
    <source>
        <strain evidence="2">ChiHecec3B27-8219</strain>
    </source>
</reference>
<dbReference type="PANTHER" id="PTHR30037">
    <property type="entry name" value="DNA-3-METHYLADENINE GLYCOSYLASE 1"/>
    <property type="match status" value="1"/>
</dbReference>
<dbReference type="GO" id="GO:0046872">
    <property type="term" value="F:metal ion binding"/>
    <property type="evidence" value="ECO:0007669"/>
    <property type="project" value="UniProtKB-KW"/>
</dbReference>
<accession>A0A9D2JW70</accession>
<dbReference type="InterPro" id="IPR011257">
    <property type="entry name" value="DNA_glycosylase"/>
</dbReference>
<dbReference type="InterPro" id="IPR052891">
    <property type="entry name" value="DNA-3mA_glycosylase"/>
</dbReference>
<dbReference type="PANTHER" id="PTHR30037:SF4">
    <property type="entry name" value="DNA-3-METHYLADENINE GLYCOSYLASE I"/>
    <property type="match status" value="1"/>
</dbReference>
<keyword evidence="1" id="KW-0862">Zinc</keyword>
<dbReference type="AlphaFoldDB" id="A0A9D2JW70"/>
<reference evidence="2" key="2">
    <citation type="submission" date="2021-04" db="EMBL/GenBank/DDBJ databases">
        <authorList>
            <person name="Gilroy R."/>
        </authorList>
    </citation>
    <scope>NUCLEOTIDE SEQUENCE</scope>
    <source>
        <strain evidence="2">ChiHecec3B27-8219</strain>
    </source>
</reference>
<dbReference type="SUPFAM" id="SSF48150">
    <property type="entry name" value="DNA-glycosylase"/>
    <property type="match status" value="1"/>
</dbReference>
<gene>
    <name evidence="2" type="ORF">H9966_08365</name>
</gene>
<keyword evidence="1" id="KW-0479">Metal-binding</keyword>
<organism evidence="2 3">
    <name type="scientific">Candidatus Prevotella avicola</name>
    <dbReference type="NCBI Taxonomy" id="2838738"/>
    <lineage>
        <taxon>Bacteria</taxon>
        <taxon>Pseudomonadati</taxon>
        <taxon>Bacteroidota</taxon>
        <taxon>Bacteroidia</taxon>
        <taxon>Bacteroidales</taxon>
        <taxon>Prevotellaceae</taxon>
        <taxon>Prevotella</taxon>
    </lineage>
</organism>
<evidence type="ECO:0000256" key="1">
    <source>
        <dbReference type="PIRSR" id="PIRSR605019-1"/>
    </source>
</evidence>
<dbReference type="EMBL" id="DXBE01000062">
    <property type="protein sequence ID" value="HIZ69875.1"/>
    <property type="molecule type" value="Genomic_DNA"/>
</dbReference>
<sequence length="191" mass="22085">MGEKEKRRCGWCNLSNPLYVDYHDKEWGVPVHEDGKLFEMLLLESFQAGLSWECILNKREAFRRAFDGFDYRKIARYDERKLEDLSRDAGIVRNRLKIKAAVTNARVFLETQEEYGSFSRYLWGFTGGNILYETGLATSPLSDAISKDLRQKGMKFMGSTVVYAYLQAIGVINSHEKGCWKHEGAIIRQRP</sequence>
<evidence type="ECO:0000313" key="3">
    <source>
        <dbReference type="Proteomes" id="UP000824055"/>
    </source>
</evidence>
<dbReference type="GO" id="GO:0008725">
    <property type="term" value="F:DNA-3-methyladenine glycosylase activity"/>
    <property type="evidence" value="ECO:0007669"/>
    <property type="project" value="InterPro"/>
</dbReference>
<comment type="caution">
    <text evidence="2">The sequence shown here is derived from an EMBL/GenBank/DDBJ whole genome shotgun (WGS) entry which is preliminary data.</text>
</comment>